<sequence>MLYHDADLFVLPTYSENFGIVIAEALATGLPVITTTGTPWQELETNRCG</sequence>
<gene>
    <name evidence="2" type="ORF">PJIAN_3574</name>
</gene>
<dbReference type="EMBL" id="BDCR01000003">
    <property type="protein sequence ID" value="GAT63257.1"/>
    <property type="molecule type" value="Genomic_DNA"/>
</dbReference>
<dbReference type="RefSeq" id="WP_084252346.1">
    <property type="nucleotide sequence ID" value="NZ_BDCR01000003.1"/>
</dbReference>
<dbReference type="GO" id="GO:0016757">
    <property type="term" value="F:glycosyltransferase activity"/>
    <property type="evidence" value="ECO:0007669"/>
    <property type="project" value="InterPro"/>
</dbReference>
<accession>A0A161LFC0</accession>
<dbReference type="SUPFAM" id="SSF53756">
    <property type="entry name" value="UDP-Glycosyltransferase/glycogen phosphorylase"/>
    <property type="match status" value="1"/>
</dbReference>
<organism evidence="2 3">
    <name type="scientific">Paludibacter jiangxiensis</name>
    <dbReference type="NCBI Taxonomy" id="681398"/>
    <lineage>
        <taxon>Bacteria</taxon>
        <taxon>Pseudomonadati</taxon>
        <taxon>Bacteroidota</taxon>
        <taxon>Bacteroidia</taxon>
        <taxon>Bacteroidales</taxon>
        <taxon>Paludibacteraceae</taxon>
        <taxon>Paludibacter</taxon>
    </lineage>
</organism>
<dbReference type="Pfam" id="PF00534">
    <property type="entry name" value="Glycos_transf_1"/>
    <property type="match status" value="1"/>
</dbReference>
<dbReference type="Proteomes" id="UP000076586">
    <property type="component" value="Unassembled WGS sequence"/>
</dbReference>
<dbReference type="Gene3D" id="3.40.50.2000">
    <property type="entry name" value="Glycogen Phosphorylase B"/>
    <property type="match status" value="1"/>
</dbReference>
<name>A0A161LFC0_9BACT</name>
<feature type="domain" description="Glycosyl transferase family 1" evidence="1">
    <location>
        <begin position="2"/>
        <end position="39"/>
    </location>
</feature>
<keyword evidence="3" id="KW-1185">Reference proteome</keyword>
<dbReference type="AlphaFoldDB" id="A0A161LFC0"/>
<reference evidence="3" key="1">
    <citation type="submission" date="2016-04" db="EMBL/GenBank/DDBJ databases">
        <title>Draft genome sequence of Paludibacter jiangxiensis strain NM7.</title>
        <authorList>
            <person name="Qiu Y."/>
            <person name="Matsuura N."/>
            <person name="Ohashi A."/>
            <person name="Tourlousse M.D."/>
            <person name="Sekiguchi Y."/>
        </authorList>
    </citation>
    <scope>NUCLEOTIDE SEQUENCE [LARGE SCALE GENOMIC DNA]</scope>
    <source>
        <strain evidence="3">NM7</strain>
    </source>
</reference>
<keyword evidence="2" id="KW-0808">Transferase</keyword>
<dbReference type="InterPro" id="IPR001296">
    <property type="entry name" value="Glyco_trans_1"/>
</dbReference>
<evidence type="ECO:0000313" key="2">
    <source>
        <dbReference type="EMBL" id="GAT63257.1"/>
    </source>
</evidence>
<evidence type="ECO:0000259" key="1">
    <source>
        <dbReference type="Pfam" id="PF00534"/>
    </source>
</evidence>
<dbReference type="OrthoDB" id="9790710at2"/>
<evidence type="ECO:0000313" key="3">
    <source>
        <dbReference type="Proteomes" id="UP000076586"/>
    </source>
</evidence>
<dbReference type="STRING" id="681398.PJIAN_3574"/>
<comment type="caution">
    <text evidence="2">The sequence shown here is derived from an EMBL/GenBank/DDBJ whole genome shotgun (WGS) entry which is preliminary data.</text>
</comment>
<protein>
    <submittedName>
        <fullName evidence="2">Glycosyl transferases group 1</fullName>
    </submittedName>
</protein>
<reference evidence="3" key="2">
    <citation type="journal article" date="2017" name="Genome Announc.">
        <title>Draft genome sequence of Paludibacter jiangxiensis NM7(T), a propionate-producing fermentative bacterium.</title>
        <authorList>
            <person name="Qiu Y.-L."/>
            <person name="Tourlousse D.M."/>
            <person name="Matsuura N."/>
            <person name="Ohashi A."/>
            <person name="Sekiguchi Y."/>
        </authorList>
    </citation>
    <scope>NUCLEOTIDE SEQUENCE [LARGE SCALE GENOMIC DNA]</scope>
    <source>
        <strain evidence="3">NM7</strain>
    </source>
</reference>
<proteinExistence type="predicted"/>